<evidence type="ECO:0000313" key="9">
    <source>
        <dbReference type="Proteomes" id="UP000471672"/>
    </source>
</evidence>
<dbReference type="GO" id="GO:0000906">
    <property type="term" value="F:6,7-dimethyl-8-ribityllumazine synthase activity"/>
    <property type="evidence" value="ECO:0007669"/>
    <property type="project" value="UniProtKB-EC"/>
</dbReference>
<organism evidence="8 9">
    <name type="scientific">Cellulosimicrobium composti</name>
    <dbReference type="NCBI Taxonomy" id="2672572"/>
    <lineage>
        <taxon>Bacteria</taxon>
        <taxon>Bacillati</taxon>
        <taxon>Actinomycetota</taxon>
        <taxon>Actinomycetes</taxon>
        <taxon>Micrococcales</taxon>
        <taxon>Promicromonosporaceae</taxon>
        <taxon>Cellulosimicrobium</taxon>
    </lineage>
</organism>
<dbReference type="Proteomes" id="UP000471672">
    <property type="component" value="Unassembled WGS sequence"/>
</dbReference>
<feature type="binding site" evidence="7">
    <location>
        <position position="25"/>
    </location>
    <ligand>
        <name>5-amino-6-(D-ribitylamino)uracil</name>
        <dbReference type="ChEBI" id="CHEBI:15934"/>
    </ligand>
</feature>
<feature type="binding site" evidence="7">
    <location>
        <begin position="80"/>
        <end position="82"/>
    </location>
    <ligand>
        <name>5-amino-6-(D-ribitylamino)uracil</name>
        <dbReference type="ChEBI" id="CHEBI:15934"/>
    </ligand>
</feature>
<evidence type="ECO:0000256" key="7">
    <source>
        <dbReference type="HAMAP-Rule" id="MF_00178"/>
    </source>
</evidence>
<keyword evidence="5 7" id="KW-0808">Transferase</keyword>
<evidence type="ECO:0000313" key="8">
    <source>
        <dbReference type="EMBL" id="NDO88286.1"/>
    </source>
</evidence>
<dbReference type="EC" id="2.5.1.78" evidence="3 7"/>
<evidence type="ECO:0000256" key="4">
    <source>
        <dbReference type="ARBA" id="ARBA00022619"/>
    </source>
</evidence>
<comment type="caution">
    <text evidence="8">The sequence shown here is derived from an EMBL/GenBank/DDBJ whole genome shotgun (WGS) entry which is preliminary data.</text>
</comment>
<dbReference type="HAMAP" id="MF_00178">
    <property type="entry name" value="Lumazine_synth"/>
    <property type="match status" value="1"/>
</dbReference>
<comment type="similarity">
    <text evidence="2 7">Belongs to the DMRL synthase family.</text>
</comment>
<proteinExistence type="inferred from homology"/>
<name>A0ABX0B9J7_9MICO</name>
<evidence type="ECO:0000256" key="2">
    <source>
        <dbReference type="ARBA" id="ARBA00007424"/>
    </source>
</evidence>
<feature type="binding site" evidence="7">
    <location>
        <position position="113"/>
    </location>
    <ligand>
        <name>5-amino-6-(D-ribitylamino)uracil</name>
        <dbReference type="ChEBI" id="CHEBI:15934"/>
    </ligand>
</feature>
<evidence type="ECO:0000256" key="3">
    <source>
        <dbReference type="ARBA" id="ARBA00012664"/>
    </source>
</evidence>
<comment type="catalytic activity">
    <reaction evidence="6 7">
        <text>(2S)-2-hydroxy-3-oxobutyl phosphate + 5-amino-6-(D-ribitylamino)uracil = 6,7-dimethyl-8-(1-D-ribityl)lumazine + phosphate + 2 H2O + H(+)</text>
        <dbReference type="Rhea" id="RHEA:26152"/>
        <dbReference type="ChEBI" id="CHEBI:15377"/>
        <dbReference type="ChEBI" id="CHEBI:15378"/>
        <dbReference type="ChEBI" id="CHEBI:15934"/>
        <dbReference type="ChEBI" id="CHEBI:43474"/>
        <dbReference type="ChEBI" id="CHEBI:58201"/>
        <dbReference type="ChEBI" id="CHEBI:58830"/>
        <dbReference type="EC" id="2.5.1.78"/>
    </reaction>
</comment>
<comment type="pathway">
    <text evidence="1 7">Cofactor biosynthesis; riboflavin biosynthesis; riboflavin from 2-hydroxy-3-oxobutyl phosphate and 5-amino-6-(D-ribitylamino)uracil: step 1/2.</text>
</comment>
<dbReference type="PANTHER" id="PTHR21058">
    <property type="entry name" value="6,7-DIMETHYL-8-RIBITYLLUMAZINE SYNTHASE DMRL SYNTHASE LUMAZINE SYNTHASE"/>
    <property type="match status" value="1"/>
</dbReference>
<dbReference type="PANTHER" id="PTHR21058:SF0">
    <property type="entry name" value="6,7-DIMETHYL-8-RIBITYLLUMAZINE SYNTHASE"/>
    <property type="match status" value="1"/>
</dbReference>
<feature type="binding site" evidence="7">
    <location>
        <begin position="85"/>
        <end position="86"/>
    </location>
    <ligand>
        <name>(2S)-2-hydroxy-3-oxobutyl phosphate</name>
        <dbReference type="ChEBI" id="CHEBI:58830"/>
    </ligand>
</feature>
<evidence type="ECO:0000256" key="5">
    <source>
        <dbReference type="ARBA" id="ARBA00022679"/>
    </source>
</evidence>
<accession>A0ABX0B9J7</accession>
<dbReference type="CDD" id="cd09209">
    <property type="entry name" value="Lumazine_synthase-I"/>
    <property type="match status" value="1"/>
</dbReference>
<evidence type="ECO:0000256" key="6">
    <source>
        <dbReference type="ARBA" id="ARBA00048785"/>
    </source>
</evidence>
<reference evidence="8 9" key="1">
    <citation type="journal article" date="2021" name="Arch. Microbiol.">
        <title>Cellulosimicrobium fucosivorans sp. nov., isolated from San Elijo Lagoon, contains a fucose metabolic pathway linked to carotenoid production.</title>
        <authorList>
            <person name="Aviles F.A."/>
            <person name="Kyndt J.A."/>
        </authorList>
    </citation>
    <scope>NUCLEOTIDE SEQUENCE [LARGE SCALE GENOMIC DNA]</scope>
    <source>
        <strain evidence="8 9">SE3</strain>
    </source>
</reference>
<dbReference type="InterPro" id="IPR034964">
    <property type="entry name" value="LS"/>
</dbReference>
<feature type="active site" description="Proton donor" evidence="7">
    <location>
        <position position="88"/>
    </location>
</feature>
<dbReference type="InterPro" id="IPR002180">
    <property type="entry name" value="LS/RS"/>
</dbReference>
<dbReference type="NCBIfam" id="TIGR00114">
    <property type="entry name" value="lumazine-synth"/>
    <property type="match status" value="1"/>
</dbReference>
<gene>
    <name evidence="7" type="primary">ribH</name>
    <name evidence="8" type="ORF">GYH36_02170</name>
</gene>
<sequence>MSGAGAPTISVNGTGLRVTVVAASWHTQVMDGLLAGARRALAAANASHVTEVRVPGSFELPVAAARAVEHGADAVVALGVVIRGGTPHFEYVCQAATSGLTEVSVRTGVPVGFGVLTCDDEQQALDRAGLEGSREDKGAEAAEAAVATVVALRGL</sequence>
<dbReference type="Gene3D" id="3.40.50.960">
    <property type="entry name" value="Lumazine/riboflavin synthase"/>
    <property type="match status" value="1"/>
</dbReference>
<dbReference type="EMBL" id="JAAFAN010000005">
    <property type="protein sequence ID" value="NDO88286.1"/>
    <property type="molecule type" value="Genomic_DNA"/>
</dbReference>
<dbReference type="SUPFAM" id="SSF52121">
    <property type="entry name" value="Lumazine synthase"/>
    <property type="match status" value="1"/>
</dbReference>
<feature type="binding site" evidence="7">
    <location>
        <position position="127"/>
    </location>
    <ligand>
        <name>(2S)-2-hydroxy-3-oxobutyl phosphate</name>
        <dbReference type="ChEBI" id="CHEBI:58830"/>
    </ligand>
</feature>
<dbReference type="RefSeq" id="WP_162288970.1">
    <property type="nucleotide sequence ID" value="NZ_JAAFAN010000005.1"/>
</dbReference>
<keyword evidence="4 7" id="KW-0686">Riboflavin biosynthesis</keyword>
<dbReference type="Pfam" id="PF00885">
    <property type="entry name" value="DMRL_synthase"/>
    <property type="match status" value="1"/>
</dbReference>
<evidence type="ECO:0000256" key="1">
    <source>
        <dbReference type="ARBA" id="ARBA00004917"/>
    </source>
</evidence>
<protein>
    <recommendedName>
        <fullName evidence="3 7">6,7-dimethyl-8-ribityllumazine synthase</fullName>
        <shortName evidence="7">DMRL synthase</shortName>
        <shortName evidence="7">LS</shortName>
        <shortName evidence="7">Lumazine synthase</shortName>
        <ecNumber evidence="3 7">2.5.1.78</ecNumber>
    </recommendedName>
</protein>
<feature type="binding site" evidence="7">
    <location>
        <begin position="57"/>
        <end position="59"/>
    </location>
    <ligand>
        <name>5-amino-6-(D-ribitylamino)uracil</name>
        <dbReference type="ChEBI" id="CHEBI:15934"/>
    </ligand>
</feature>
<keyword evidence="9" id="KW-1185">Reference proteome</keyword>
<comment type="function">
    <text evidence="7">Catalyzes the formation of 6,7-dimethyl-8-ribityllumazine by condensation of 5-amino-6-(D-ribitylamino)uracil with 3,4-dihydroxy-2-butanone 4-phosphate. This is the penultimate step in the biosynthesis of riboflavin.</text>
</comment>
<dbReference type="InterPro" id="IPR036467">
    <property type="entry name" value="LS/RS_sf"/>
</dbReference>